<accession>A0A1I3KSW5</accession>
<name>A0A1I3KSW5_9FLAO</name>
<evidence type="ECO:0000259" key="2">
    <source>
        <dbReference type="Pfam" id="PF01471"/>
    </source>
</evidence>
<proteinExistence type="predicted"/>
<evidence type="ECO:0000313" key="4">
    <source>
        <dbReference type="Proteomes" id="UP000199559"/>
    </source>
</evidence>
<organism evidence="3 4">
    <name type="scientific">Olleya namhaensis</name>
    <dbReference type="NCBI Taxonomy" id="1144750"/>
    <lineage>
        <taxon>Bacteria</taxon>
        <taxon>Pseudomonadati</taxon>
        <taxon>Bacteroidota</taxon>
        <taxon>Flavobacteriia</taxon>
        <taxon>Flavobacteriales</taxon>
        <taxon>Flavobacteriaceae</taxon>
    </lineage>
</organism>
<keyword evidence="4" id="KW-1185">Reference proteome</keyword>
<gene>
    <name evidence="3" type="ORF">SAMN05443431_102107</name>
</gene>
<dbReference type="STRING" id="1144750.SAMN05443431_102107"/>
<dbReference type="InterPro" id="IPR036366">
    <property type="entry name" value="PGBDSf"/>
</dbReference>
<feature type="chain" id="PRO_5011606817" evidence="1">
    <location>
        <begin position="24"/>
        <end position="121"/>
    </location>
</feature>
<sequence length="121" mass="14206">MKKRWLLLLVFFPCMLFCQVSQSISFDTFDNGYVFCESVDLEGNTKWVKTVLSPSKAQVLQIQKQLNYLGYNLSETGILDDETKKQLEQFNFDVGLGKYPYILFKTEKKLKRKCLKKQRSN</sequence>
<dbReference type="RefSeq" id="WP_090837571.1">
    <property type="nucleotide sequence ID" value="NZ_CANKYB010000004.1"/>
</dbReference>
<dbReference type="SUPFAM" id="SSF47090">
    <property type="entry name" value="PGBD-like"/>
    <property type="match status" value="1"/>
</dbReference>
<evidence type="ECO:0000256" key="1">
    <source>
        <dbReference type="SAM" id="SignalP"/>
    </source>
</evidence>
<feature type="signal peptide" evidence="1">
    <location>
        <begin position="1"/>
        <end position="23"/>
    </location>
</feature>
<protein>
    <submittedName>
        <fullName evidence="3">Putative peptidoglycan binding domain-containing protein</fullName>
    </submittedName>
</protein>
<dbReference type="InterPro" id="IPR002477">
    <property type="entry name" value="Peptidoglycan-bd-like"/>
</dbReference>
<dbReference type="Gene3D" id="1.10.101.10">
    <property type="entry name" value="PGBD-like superfamily/PGBD"/>
    <property type="match status" value="1"/>
</dbReference>
<evidence type="ECO:0000313" key="3">
    <source>
        <dbReference type="EMBL" id="SFI75593.1"/>
    </source>
</evidence>
<dbReference type="Pfam" id="PF01471">
    <property type="entry name" value="PG_binding_1"/>
    <property type="match status" value="1"/>
</dbReference>
<dbReference type="Proteomes" id="UP000199559">
    <property type="component" value="Unassembled WGS sequence"/>
</dbReference>
<dbReference type="InterPro" id="IPR036365">
    <property type="entry name" value="PGBD-like_sf"/>
</dbReference>
<dbReference type="EMBL" id="FORM01000002">
    <property type="protein sequence ID" value="SFI75593.1"/>
    <property type="molecule type" value="Genomic_DNA"/>
</dbReference>
<reference evidence="4" key="1">
    <citation type="submission" date="2016-10" db="EMBL/GenBank/DDBJ databases">
        <authorList>
            <person name="Varghese N."/>
            <person name="Submissions S."/>
        </authorList>
    </citation>
    <scope>NUCLEOTIDE SEQUENCE [LARGE SCALE GENOMIC DNA]</scope>
    <source>
        <strain evidence="4">DSM 28881</strain>
    </source>
</reference>
<keyword evidence="1" id="KW-0732">Signal</keyword>
<dbReference type="AlphaFoldDB" id="A0A1I3KSW5"/>
<feature type="domain" description="Peptidoglycan binding-like" evidence="2">
    <location>
        <begin position="56"/>
        <end position="90"/>
    </location>
</feature>